<comment type="caution">
    <text evidence="1">The sequence shown here is derived from an EMBL/GenBank/DDBJ whole genome shotgun (WGS) entry which is preliminary data.</text>
</comment>
<evidence type="ECO:0000313" key="1">
    <source>
        <dbReference type="EMBL" id="MEP1057684.1"/>
    </source>
</evidence>
<keyword evidence="2" id="KW-1185">Reference proteome</keyword>
<organism evidence="1 2">
    <name type="scientific">Stenomitos frigidus AS-A4</name>
    <dbReference type="NCBI Taxonomy" id="2933935"/>
    <lineage>
        <taxon>Bacteria</taxon>
        <taxon>Bacillati</taxon>
        <taxon>Cyanobacteriota</taxon>
        <taxon>Cyanophyceae</taxon>
        <taxon>Leptolyngbyales</taxon>
        <taxon>Leptolyngbyaceae</taxon>
        <taxon>Stenomitos</taxon>
    </lineage>
</organism>
<proteinExistence type="predicted"/>
<dbReference type="EMBL" id="JAMPLM010000002">
    <property type="protein sequence ID" value="MEP1057684.1"/>
    <property type="molecule type" value="Genomic_DNA"/>
</dbReference>
<dbReference type="RefSeq" id="WP_190450701.1">
    <property type="nucleotide sequence ID" value="NZ_JAMPLM010000002.1"/>
</dbReference>
<dbReference type="Proteomes" id="UP001476950">
    <property type="component" value="Unassembled WGS sequence"/>
</dbReference>
<evidence type="ECO:0000313" key="2">
    <source>
        <dbReference type="Proteomes" id="UP001476950"/>
    </source>
</evidence>
<protein>
    <submittedName>
        <fullName evidence="1">Uncharacterized protein</fullName>
    </submittedName>
</protein>
<accession>A0ABV0KEP2</accession>
<name>A0ABV0KEP2_9CYAN</name>
<gene>
    <name evidence="1" type="ORF">NDI38_04480</name>
</gene>
<sequence>MYATLAEIAEFYDSPVLQKLGSPYTAFKRLIRGDRSRTAKDNGVTHHVITVTPWQGMTRDGRDFYRLRLATAGSYKVAAELTELFNL</sequence>
<reference evidence="1 2" key="1">
    <citation type="submission" date="2022-04" db="EMBL/GenBank/DDBJ databases">
        <title>Positive selection, recombination, and allopatry shape intraspecific diversity of widespread and dominant cyanobacteria.</title>
        <authorList>
            <person name="Wei J."/>
            <person name="Shu W."/>
            <person name="Hu C."/>
        </authorList>
    </citation>
    <scope>NUCLEOTIDE SEQUENCE [LARGE SCALE GENOMIC DNA]</scope>
    <source>
        <strain evidence="1 2">AS-A4</strain>
    </source>
</reference>